<keyword evidence="3" id="KW-0804">Transcription</keyword>
<evidence type="ECO:0000259" key="6">
    <source>
        <dbReference type="PROSITE" id="PS50112"/>
    </source>
</evidence>
<name>A0A2U1TBU2_9MICO</name>
<dbReference type="Pfam" id="PF12833">
    <property type="entry name" value="HTH_18"/>
    <property type="match status" value="1"/>
</dbReference>
<dbReference type="PROSITE" id="PS50112">
    <property type="entry name" value="PAS"/>
    <property type="match status" value="1"/>
</dbReference>
<evidence type="ECO:0000256" key="1">
    <source>
        <dbReference type="ARBA" id="ARBA00023015"/>
    </source>
</evidence>
<feature type="region of interest" description="Disordered" evidence="4">
    <location>
        <begin position="120"/>
        <end position="151"/>
    </location>
</feature>
<dbReference type="PROSITE" id="PS01124">
    <property type="entry name" value="HTH_ARAC_FAMILY_2"/>
    <property type="match status" value="1"/>
</dbReference>
<dbReference type="InterPro" id="IPR000014">
    <property type="entry name" value="PAS"/>
</dbReference>
<dbReference type="RefSeq" id="WP_108963300.1">
    <property type="nucleotide sequence ID" value="NZ_QEFB01000013.1"/>
</dbReference>
<dbReference type="GO" id="GO:0043565">
    <property type="term" value="F:sequence-specific DNA binding"/>
    <property type="evidence" value="ECO:0007669"/>
    <property type="project" value="InterPro"/>
</dbReference>
<organism evidence="7 8">
    <name type="scientific">Mycetocola zhujimingii</name>
    <dbReference type="NCBI Taxonomy" id="2079792"/>
    <lineage>
        <taxon>Bacteria</taxon>
        <taxon>Bacillati</taxon>
        <taxon>Actinomycetota</taxon>
        <taxon>Actinomycetes</taxon>
        <taxon>Micrococcales</taxon>
        <taxon>Microbacteriaceae</taxon>
        <taxon>Mycetocola</taxon>
    </lineage>
</organism>
<dbReference type="Pfam" id="PF00989">
    <property type="entry name" value="PAS"/>
    <property type="match status" value="1"/>
</dbReference>
<reference evidence="8" key="1">
    <citation type="submission" date="2018-04" db="EMBL/GenBank/DDBJ databases">
        <authorList>
            <person name="Liu S."/>
            <person name="Wang Z."/>
            <person name="Li J."/>
        </authorList>
    </citation>
    <scope>NUCLEOTIDE SEQUENCE [LARGE SCALE GENOMIC DNA]</scope>
    <source>
        <strain evidence="8">622</strain>
    </source>
</reference>
<feature type="domain" description="HTH araC/xylS-type" evidence="5">
    <location>
        <begin position="158"/>
        <end position="255"/>
    </location>
</feature>
<dbReference type="AlphaFoldDB" id="A0A2U1TBU2"/>
<dbReference type="SMART" id="SM00342">
    <property type="entry name" value="HTH_ARAC"/>
    <property type="match status" value="1"/>
</dbReference>
<dbReference type="Gene3D" id="1.10.10.60">
    <property type="entry name" value="Homeodomain-like"/>
    <property type="match status" value="1"/>
</dbReference>
<dbReference type="InterPro" id="IPR035965">
    <property type="entry name" value="PAS-like_dom_sf"/>
</dbReference>
<gene>
    <name evidence="7" type="ORF">DF223_11735</name>
</gene>
<dbReference type="SUPFAM" id="SSF46689">
    <property type="entry name" value="Homeodomain-like"/>
    <property type="match status" value="1"/>
</dbReference>
<evidence type="ECO:0008006" key="9">
    <source>
        <dbReference type="Google" id="ProtNLM"/>
    </source>
</evidence>
<dbReference type="EMBL" id="QEFB01000013">
    <property type="protein sequence ID" value="PWC06270.1"/>
    <property type="molecule type" value="Genomic_DNA"/>
</dbReference>
<dbReference type="InterPro" id="IPR013767">
    <property type="entry name" value="PAS_fold"/>
</dbReference>
<dbReference type="PROSITE" id="PS00041">
    <property type="entry name" value="HTH_ARAC_FAMILY_1"/>
    <property type="match status" value="1"/>
</dbReference>
<accession>A0A2U1TBU2</accession>
<evidence type="ECO:0000256" key="2">
    <source>
        <dbReference type="ARBA" id="ARBA00023125"/>
    </source>
</evidence>
<feature type="domain" description="PAS" evidence="6">
    <location>
        <begin position="9"/>
        <end position="63"/>
    </location>
</feature>
<comment type="caution">
    <text evidence="7">The sequence shown here is derived from an EMBL/GenBank/DDBJ whole genome shotgun (WGS) entry which is preliminary data.</text>
</comment>
<evidence type="ECO:0000313" key="8">
    <source>
        <dbReference type="Proteomes" id="UP000244962"/>
    </source>
</evidence>
<dbReference type="InterPro" id="IPR018060">
    <property type="entry name" value="HTH_AraC"/>
</dbReference>
<sequence>MIGVEVQHDANFLSQVLHDAPVPLWVIDDRGLVALANRAAIRFLGYRDGDDVVGGPSHELLHPHRPDGSPYPWHECPIVGSTGSHLASEWFVTRAGDTRLVHWSTRRIGDGRASTLLSFNAPDDTTAIPHTREQRTSGLPPAINPRMPSDVTHGQLRESMRRSIRDRFTDPAFSTTDLAADAHLSVRSVQAIFAGGGSSPAAEIRRLRLDHARAMLEEGHTVQAACQTSGFLDPGTFARTFRQRFGLAPSQVQRAASR</sequence>
<keyword evidence="1" id="KW-0805">Transcription regulation</keyword>
<keyword evidence="2" id="KW-0238">DNA-binding</keyword>
<proteinExistence type="predicted"/>
<dbReference type="InterPro" id="IPR018062">
    <property type="entry name" value="HTH_AraC-typ_CS"/>
</dbReference>
<evidence type="ECO:0000313" key="7">
    <source>
        <dbReference type="EMBL" id="PWC06270.1"/>
    </source>
</evidence>
<dbReference type="InterPro" id="IPR050204">
    <property type="entry name" value="AraC_XylS_family_regulators"/>
</dbReference>
<dbReference type="CDD" id="cd00130">
    <property type="entry name" value="PAS"/>
    <property type="match status" value="1"/>
</dbReference>
<dbReference type="InterPro" id="IPR009057">
    <property type="entry name" value="Homeodomain-like_sf"/>
</dbReference>
<evidence type="ECO:0000256" key="3">
    <source>
        <dbReference type="ARBA" id="ARBA00023163"/>
    </source>
</evidence>
<dbReference type="SUPFAM" id="SSF55785">
    <property type="entry name" value="PYP-like sensor domain (PAS domain)"/>
    <property type="match status" value="1"/>
</dbReference>
<evidence type="ECO:0000256" key="4">
    <source>
        <dbReference type="SAM" id="MobiDB-lite"/>
    </source>
</evidence>
<keyword evidence="8" id="KW-1185">Reference proteome</keyword>
<dbReference type="PANTHER" id="PTHR46796">
    <property type="entry name" value="HTH-TYPE TRANSCRIPTIONAL ACTIVATOR RHAS-RELATED"/>
    <property type="match status" value="1"/>
</dbReference>
<protein>
    <recommendedName>
        <fullName evidence="9">AraC family transcriptional regulator</fullName>
    </recommendedName>
</protein>
<dbReference type="SMART" id="SM00091">
    <property type="entry name" value="PAS"/>
    <property type="match status" value="1"/>
</dbReference>
<dbReference type="Proteomes" id="UP000244962">
    <property type="component" value="Unassembled WGS sequence"/>
</dbReference>
<evidence type="ECO:0000259" key="5">
    <source>
        <dbReference type="PROSITE" id="PS01124"/>
    </source>
</evidence>
<dbReference type="Gene3D" id="3.30.450.20">
    <property type="entry name" value="PAS domain"/>
    <property type="match status" value="1"/>
</dbReference>
<dbReference type="GO" id="GO:0003700">
    <property type="term" value="F:DNA-binding transcription factor activity"/>
    <property type="evidence" value="ECO:0007669"/>
    <property type="project" value="InterPro"/>
</dbReference>
<dbReference type="NCBIfam" id="TIGR00229">
    <property type="entry name" value="sensory_box"/>
    <property type="match status" value="1"/>
</dbReference>